<evidence type="ECO:0000256" key="2">
    <source>
        <dbReference type="ARBA" id="ARBA00022741"/>
    </source>
</evidence>
<evidence type="ECO:0000313" key="6">
    <source>
        <dbReference type="Proteomes" id="UP001065549"/>
    </source>
</evidence>
<feature type="domain" description="ABC transporter" evidence="4">
    <location>
        <begin position="1"/>
        <end position="233"/>
    </location>
</feature>
<dbReference type="AlphaFoldDB" id="A0A9J6QXV4"/>
<dbReference type="GO" id="GO:0016887">
    <property type="term" value="F:ATP hydrolysis activity"/>
    <property type="evidence" value="ECO:0007669"/>
    <property type="project" value="InterPro"/>
</dbReference>
<dbReference type="InterPro" id="IPR003593">
    <property type="entry name" value="AAA+_ATPase"/>
</dbReference>
<protein>
    <submittedName>
        <fullName evidence="5">ATP-binding cassette domain-containing protein</fullName>
    </submittedName>
</protein>
<evidence type="ECO:0000259" key="4">
    <source>
        <dbReference type="PROSITE" id="PS50893"/>
    </source>
</evidence>
<reference evidence="5" key="1">
    <citation type="submission" date="2022-09" db="EMBL/GenBank/DDBJ databases">
        <title>Culturomic study of gut microbiota in children with autism spectrum disorder.</title>
        <authorList>
            <person name="Efimov B.A."/>
            <person name="Chaplin A.V."/>
            <person name="Sokolova S.R."/>
            <person name="Pikina A.P."/>
            <person name="Korzhanova M."/>
            <person name="Belova V."/>
            <person name="Korostin D."/>
        </authorList>
    </citation>
    <scope>NUCLEOTIDE SEQUENCE</scope>
    <source>
        <strain evidence="5">ASD5510</strain>
    </source>
</reference>
<dbReference type="PANTHER" id="PTHR42781:SF4">
    <property type="entry name" value="SPERMIDINE_PUTRESCINE IMPORT ATP-BINDING PROTEIN POTA"/>
    <property type="match status" value="1"/>
</dbReference>
<dbReference type="Pfam" id="PF00005">
    <property type="entry name" value="ABC_tran"/>
    <property type="match status" value="1"/>
</dbReference>
<proteinExistence type="predicted"/>
<gene>
    <name evidence="5" type="ORF">OBO34_18505</name>
</gene>
<dbReference type="InterPro" id="IPR027417">
    <property type="entry name" value="P-loop_NTPase"/>
</dbReference>
<organism evidence="5 6">
    <name type="scientific">Hominibacterium faecale</name>
    <dbReference type="NCBI Taxonomy" id="2839743"/>
    <lineage>
        <taxon>Bacteria</taxon>
        <taxon>Bacillati</taxon>
        <taxon>Bacillota</taxon>
        <taxon>Clostridia</taxon>
        <taxon>Peptostreptococcales</taxon>
        <taxon>Anaerovoracaceae</taxon>
        <taxon>Hominibacterium</taxon>
    </lineage>
</organism>
<dbReference type="Proteomes" id="UP001065549">
    <property type="component" value="Unassembled WGS sequence"/>
</dbReference>
<keyword evidence="2" id="KW-0547">Nucleotide-binding</keyword>
<accession>A0A9J6QXV4</accession>
<dbReference type="InterPro" id="IPR003439">
    <property type="entry name" value="ABC_transporter-like_ATP-bd"/>
</dbReference>
<dbReference type="PROSITE" id="PS00211">
    <property type="entry name" value="ABC_TRANSPORTER_1"/>
    <property type="match status" value="1"/>
</dbReference>
<name>A0A9J6QXV4_9FIRM</name>
<evidence type="ECO:0000256" key="3">
    <source>
        <dbReference type="ARBA" id="ARBA00022840"/>
    </source>
</evidence>
<sequence length="238" mass="26526">MNRVEVRKYHIRRGDFSLKSIDLAVDEGEIFAVVGKTGSGKTMLLESIAGFYEDGTGEVLIDGISVSSIPVEERRIGFVYQDYGLFPHMSVLKNIAYGLTMQKQKKSETLQKVQQIAGLFSIGHILHQYPGTLSGGEKQRVAMARALITNPRLLLLDEPFSALDPETKKALYKQVKHISAHYQCPIIFVTHDFEEAAFLADRIGIMEAGKLCAVRTPDTLFSSYDSESIHRFLGIKGE</sequence>
<dbReference type="SUPFAM" id="SSF52540">
    <property type="entry name" value="P-loop containing nucleoside triphosphate hydrolases"/>
    <property type="match status" value="1"/>
</dbReference>
<evidence type="ECO:0000313" key="5">
    <source>
        <dbReference type="EMBL" id="MCU7380324.1"/>
    </source>
</evidence>
<dbReference type="InterPro" id="IPR017871">
    <property type="entry name" value="ABC_transporter-like_CS"/>
</dbReference>
<dbReference type="Gene3D" id="3.40.50.300">
    <property type="entry name" value="P-loop containing nucleotide triphosphate hydrolases"/>
    <property type="match status" value="1"/>
</dbReference>
<keyword evidence="6" id="KW-1185">Reference proteome</keyword>
<keyword evidence="3 5" id="KW-0067">ATP-binding</keyword>
<dbReference type="GO" id="GO:0005524">
    <property type="term" value="F:ATP binding"/>
    <property type="evidence" value="ECO:0007669"/>
    <property type="project" value="UniProtKB-KW"/>
</dbReference>
<dbReference type="InterPro" id="IPR050093">
    <property type="entry name" value="ABC_SmlMolc_Importer"/>
</dbReference>
<comment type="caution">
    <text evidence="5">The sequence shown here is derived from an EMBL/GenBank/DDBJ whole genome shotgun (WGS) entry which is preliminary data.</text>
</comment>
<keyword evidence="1" id="KW-0813">Transport</keyword>
<dbReference type="PROSITE" id="PS50893">
    <property type="entry name" value="ABC_TRANSPORTER_2"/>
    <property type="match status" value="1"/>
</dbReference>
<dbReference type="RefSeq" id="WP_148395410.1">
    <property type="nucleotide sequence ID" value="NZ_JAJAGH010000001.1"/>
</dbReference>
<dbReference type="PANTHER" id="PTHR42781">
    <property type="entry name" value="SPERMIDINE/PUTRESCINE IMPORT ATP-BINDING PROTEIN POTA"/>
    <property type="match status" value="1"/>
</dbReference>
<dbReference type="SMART" id="SM00382">
    <property type="entry name" value="AAA"/>
    <property type="match status" value="1"/>
</dbReference>
<dbReference type="EMBL" id="JAOSHN010000009">
    <property type="protein sequence ID" value="MCU7380324.1"/>
    <property type="molecule type" value="Genomic_DNA"/>
</dbReference>
<evidence type="ECO:0000256" key="1">
    <source>
        <dbReference type="ARBA" id="ARBA00022448"/>
    </source>
</evidence>